<keyword evidence="5" id="KW-1185">Reference proteome</keyword>
<evidence type="ECO:0000313" key="4">
    <source>
        <dbReference type="EMBL" id="MFC6022807.1"/>
    </source>
</evidence>
<feature type="domain" description="G5" evidence="3">
    <location>
        <begin position="61"/>
        <end position="142"/>
    </location>
</feature>
<evidence type="ECO:0000259" key="3">
    <source>
        <dbReference type="PROSITE" id="PS51109"/>
    </source>
</evidence>
<accession>A0ABW1KPG7</accession>
<dbReference type="PROSITE" id="PS51109">
    <property type="entry name" value="G5"/>
    <property type="match status" value="1"/>
</dbReference>
<proteinExistence type="predicted"/>
<dbReference type="RefSeq" id="WP_377432607.1">
    <property type="nucleotide sequence ID" value="NZ_JBHSPR010000068.1"/>
</dbReference>
<dbReference type="InterPro" id="IPR011098">
    <property type="entry name" value="G5_dom"/>
</dbReference>
<organism evidence="4 5">
    <name type="scientific">Plantactinospora solaniradicis</name>
    <dbReference type="NCBI Taxonomy" id="1723736"/>
    <lineage>
        <taxon>Bacteria</taxon>
        <taxon>Bacillati</taxon>
        <taxon>Actinomycetota</taxon>
        <taxon>Actinomycetes</taxon>
        <taxon>Micromonosporales</taxon>
        <taxon>Micromonosporaceae</taxon>
        <taxon>Plantactinospora</taxon>
    </lineage>
</organism>
<feature type="compositionally biased region" description="Low complexity" evidence="2">
    <location>
        <begin position="23"/>
        <end position="47"/>
    </location>
</feature>
<keyword evidence="1" id="KW-0732">Signal</keyword>
<dbReference type="Gene3D" id="2.20.230.10">
    <property type="entry name" value="Resuscitation-promoting factor rpfb"/>
    <property type="match status" value="1"/>
</dbReference>
<evidence type="ECO:0000313" key="5">
    <source>
        <dbReference type="Proteomes" id="UP001596203"/>
    </source>
</evidence>
<dbReference type="Proteomes" id="UP001596203">
    <property type="component" value="Unassembled WGS sequence"/>
</dbReference>
<dbReference type="SMART" id="SM01208">
    <property type="entry name" value="G5"/>
    <property type="match status" value="1"/>
</dbReference>
<protein>
    <submittedName>
        <fullName evidence="4">G5 domain-containing protein</fullName>
    </submittedName>
</protein>
<gene>
    <name evidence="4" type="ORF">ACFP2T_42470</name>
</gene>
<name>A0ABW1KPG7_9ACTN</name>
<feature type="compositionally biased region" description="Low complexity" evidence="2">
    <location>
        <begin position="54"/>
        <end position="64"/>
    </location>
</feature>
<feature type="region of interest" description="Disordered" evidence="2">
    <location>
        <begin position="19"/>
        <end position="89"/>
    </location>
</feature>
<sequence length="198" mass="20081">MLSLLICCGGLAAIGNSVDPETDSASTSSSADSPGPGAPSLSSSAEATDASGVASPAPTSASPTAEKRKVTETRSIPFGERTVKDSSLAKGKRKIRTAGVKGSKTLTYEVTYVNGVQTGKKLVNEVVTKQPVTQVVAVGTKESRQCDPNYSGCVPIASDVDCAGGSGNGPAYVSGPVRVIGDDIYDLDRDGDGYGCDD</sequence>
<dbReference type="Pfam" id="PF07501">
    <property type="entry name" value="G5"/>
    <property type="match status" value="1"/>
</dbReference>
<dbReference type="EMBL" id="JBHSPR010000068">
    <property type="protein sequence ID" value="MFC6022807.1"/>
    <property type="molecule type" value="Genomic_DNA"/>
</dbReference>
<comment type="caution">
    <text evidence="4">The sequence shown here is derived from an EMBL/GenBank/DDBJ whole genome shotgun (WGS) entry which is preliminary data.</text>
</comment>
<evidence type="ECO:0000256" key="2">
    <source>
        <dbReference type="SAM" id="MobiDB-lite"/>
    </source>
</evidence>
<reference evidence="5" key="1">
    <citation type="journal article" date="2019" name="Int. J. Syst. Evol. Microbiol.">
        <title>The Global Catalogue of Microorganisms (GCM) 10K type strain sequencing project: providing services to taxonomists for standard genome sequencing and annotation.</title>
        <authorList>
            <consortium name="The Broad Institute Genomics Platform"/>
            <consortium name="The Broad Institute Genome Sequencing Center for Infectious Disease"/>
            <person name="Wu L."/>
            <person name="Ma J."/>
        </authorList>
    </citation>
    <scope>NUCLEOTIDE SEQUENCE [LARGE SCALE GENOMIC DNA]</scope>
    <source>
        <strain evidence="5">ZS-35-S2</strain>
    </source>
</reference>
<evidence type="ECO:0000256" key="1">
    <source>
        <dbReference type="ARBA" id="ARBA00022729"/>
    </source>
</evidence>